<dbReference type="EC" id="3.2.1.39" evidence="3"/>
<evidence type="ECO:0000313" key="11">
    <source>
        <dbReference type="EMBL" id="KAL3624152.1"/>
    </source>
</evidence>
<dbReference type="Proteomes" id="UP001632038">
    <property type="component" value="Unassembled WGS sequence"/>
</dbReference>
<comment type="caution">
    <text evidence="11">The sequence shown here is derived from an EMBL/GenBank/DDBJ whole genome shotgun (WGS) entry which is preliminary data.</text>
</comment>
<name>A0ABD3C5S3_9LAMI</name>
<keyword evidence="5" id="KW-0119">Carbohydrate metabolism</keyword>
<dbReference type="GO" id="GO:0000272">
    <property type="term" value="P:polysaccharide catabolic process"/>
    <property type="evidence" value="ECO:0007669"/>
    <property type="project" value="UniProtKB-KW"/>
</dbReference>
<evidence type="ECO:0000256" key="3">
    <source>
        <dbReference type="ARBA" id="ARBA00012780"/>
    </source>
</evidence>
<dbReference type="PROSITE" id="PS52008">
    <property type="entry name" value="GH81"/>
    <property type="match status" value="1"/>
</dbReference>
<dbReference type="EMBL" id="JAVIJP010000054">
    <property type="protein sequence ID" value="KAL3624152.1"/>
    <property type="molecule type" value="Genomic_DNA"/>
</dbReference>
<dbReference type="GO" id="GO:0042973">
    <property type="term" value="F:glucan endo-1,3-beta-D-glucosidase activity"/>
    <property type="evidence" value="ECO:0007669"/>
    <property type="project" value="UniProtKB-EC"/>
</dbReference>
<keyword evidence="4" id="KW-0378">Hydrolase</keyword>
<comment type="catalytic activity">
    <reaction evidence="1">
        <text>Hydrolysis of (1-&gt;3)-beta-D-glucosidic linkages in (1-&gt;3)-beta-D-glucans.</text>
        <dbReference type="EC" id="3.2.1.39"/>
    </reaction>
</comment>
<evidence type="ECO:0000256" key="1">
    <source>
        <dbReference type="ARBA" id="ARBA00000382"/>
    </source>
</evidence>
<dbReference type="PANTHER" id="PTHR31983:SF0">
    <property type="entry name" value="GLUCAN ENDO-1,3-BETA-D-GLUCOSIDASE 2"/>
    <property type="match status" value="1"/>
</dbReference>
<reference evidence="12" key="1">
    <citation type="journal article" date="2024" name="IScience">
        <title>Strigolactones Initiate the Formation of Haustorium-like Structures in Castilleja.</title>
        <authorList>
            <person name="Buerger M."/>
            <person name="Peterson D."/>
            <person name="Chory J."/>
        </authorList>
    </citation>
    <scope>NUCLEOTIDE SEQUENCE [LARGE SCALE GENOMIC DNA]</scope>
</reference>
<dbReference type="AlphaFoldDB" id="A0ABD3C5S3"/>
<dbReference type="Pfam" id="PF03639">
    <property type="entry name" value="Glyco_hydro_81"/>
    <property type="match status" value="1"/>
</dbReference>
<dbReference type="GO" id="GO:0071555">
    <property type="term" value="P:cell wall organization"/>
    <property type="evidence" value="ECO:0007669"/>
    <property type="project" value="UniProtKB-KW"/>
</dbReference>
<dbReference type="InterPro" id="IPR040720">
    <property type="entry name" value="GH81_C"/>
</dbReference>
<keyword evidence="12" id="KW-1185">Reference proteome</keyword>
<evidence type="ECO:0000259" key="9">
    <source>
        <dbReference type="Pfam" id="PF03639"/>
    </source>
</evidence>
<sequence length="686" mass="77289">MQPPPPPTTFTHHSPTPFLFPQAHSTVLPDPSTFFSPHLLSNPLPTNSFFQNFVLKNGDQPEYIHPYLIKSSKSSLSLSYPSLFKNSSFIYQIFIADLIISTLCNNHNNKSTHMVSSFNDLSVTLDFPSSNLRFYLVRGSPFLTCNVQSNVHLSISTAHTILKLTPNSSFKKYTINLNNTQIWLLYASSPIKLSFSSKNNTITSSPFSGVIRLAVLPNKNPESESTLDRFSSCYPVSGEANLIITKPFHLEYNWEKKGSGDGGLLMLAHPLHLRLLSHSSVSVLEDFKYNSIDGELVGVVGDSWVLKTDPVSVNWHSINGVEKKYYPDIIRALINDTKALNSSAISTNSSYFYGKLVARAARLALIAEEVSCLDVIPTIKKFLKDTIEPWLDSTFKGNGFLYDKKWGGLVTKQGSLDSQADFGFGIFNDHHFHLGYFIYGISVLANLDPEWGRKYEPQAYAMVDDYTNLRIGRDSHYAKLRMFDFWKLHSWAAGLNEFENGRNQESTSEALNAYYSTTLMGLAYNDKHLVSIGNTISAFEMKAAQTWWHVKKDGYNSNRLYPKEFTKDNRVVGILWANKRDSALWFVPAERRDCRLGIQLLPVLPISEVLFSDVKFVKELVEWAWPALGKKGVEEGWKGFAYALQGVYDKEEALENIGKLTGYDDGNSLTNLLWWVYSRGHGGGRG</sequence>
<dbReference type="Gene3D" id="2.70.98.30">
    <property type="entry name" value="Golgi alpha-mannosidase II, domain 4"/>
    <property type="match status" value="1"/>
</dbReference>
<keyword evidence="7" id="KW-0961">Cell wall biogenesis/degradation</keyword>
<proteinExistence type="inferred from homology"/>
<feature type="domain" description="Glycosyl hydrolase family 81 C-terminal" evidence="10">
    <location>
        <begin position="323"/>
        <end position="675"/>
    </location>
</feature>
<gene>
    <name evidence="11" type="ORF">CASFOL_032968</name>
</gene>
<evidence type="ECO:0000256" key="5">
    <source>
        <dbReference type="ARBA" id="ARBA00023277"/>
    </source>
</evidence>
<organism evidence="11 12">
    <name type="scientific">Castilleja foliolosa</name>
    <dbReference type="NCBI Taxonomy" id="1961234"/>
    <lineage>
        <taxon>Eukaryota</taxon>
        <taxon>Viridiplantae</taxon>
        <taxon>Streptophyta</taxon>
        <taxon>Embryophyta</taxon>
        <taxon>Tracheophyta</taxon>
        <taxon>Spermatophyta</taxon>
        <taxon>Magnoliopsida</taxon>
        <taxon>eudicotyledons</taxon>
        <taxon>Gunneridae</taxon>
        <taxon>Pentapetalae</taxon>
        <taxon>asterids</taxon>
        <taxon>lamiids</taxon>
        <taxon>Lamiales</taxon>
        <taxon>Orobanchaceae</taxon>
        <taxon>Pedicularideae</taxon>
        <taxon>Castillejinae</taxon>
        <taxon>Castilleja</taxon>
    </lineage>
</organism>
<dbReference type="PANTHER" id="PTHR31983">
    <property type="entry name" value="ENDO-1,3(4)-BETA-GLUCANASE 1"/>
    <property type="match status" value="1"/>
</dbReference>
<dbReference type="Pfam" id="PF17652">
    <property type="entry name" value="Glyco_hydro81C"/>
    <property type="match status" value="1"/>
</dbReference>
<evidence type="ECO:0000259" key="10">
    <source>
        <dbReference type="Pfam" id="PF17652"/>
    </source>
</evidence>
<feature type="domain" description="Glycosyl hydrolase family 81 N-terminal" evidence="9">
    <location>
        <begin position="41"/>
        <end position="315"/>
    </location>
</feature>
<evidence type="ECO:0000256" key="8">
    <source>
        <dbReference type="ARBA" id="ARBA00023326"/>
    </source>
</evidence>
<evidence type="ECO:0000256" key="7">
    <source>
        <dbReference type="ARBA" id="ARBA00023316"/>
    </source>
</evidence>
<dbReference type="InterPro" id="IPR040451">
    <property type="entry name" value="GH81_N"/>
</dbReference>
<comment type="similarity">
    <text evidence="2">Belongs to the glycosyl hydrolase 81 family.</text>
</comment>
<keyword evidence="6" id="KW-0326">Glycosidase</keyword>
<evidence type="ECO:0000313" key="12">
    <source>
        <dbReference type="Proteomes" id="UP001632038"/>
    </source>
</evidence>
<accession>A0ABD3C5S3</accession>
<evidence type="ECO:0000256" key="2">
    <source>
        <dbReference type="ARBA" id="ARBA00010730"/>
    </source>
</evidence>
<dbReference type="InterPro" id="IPR005200">
    <property type="entry name" value="Endo-beta-glucanase"/>
</dbReference>
<keyword evidence="8" id="KW-0624">Polysaccharide degradation</keyword>
<protein>
    <recommendedName>
        <fullName evidence="3">glucan endo-1,3-beta-D-glucosidase</fullName>
        <ecNumber evidence="3">3.2.1.39</ecNumber>
    </recommendedName>
</protein>
<evidence type="ECO:0000256" key="6">
    <source>
        <dbReference type="ARBA" id="ARBA00023295"/>
    </source>
</evidence>
<evidence type="ECO:0000256" key="4">
    <source>
        <dbReference type="ARBA" id="ARBA00022801"/>
    </source>
</evidence>